<gene>
    <name evidence="2" type="ORF">CAAN4_G10550</name>
</gene>
<organism evidence="2 3">
    <name type="scientific">[Candida] anglica</name>
    <dbReference type="NCBI Taxonomy" id="148631"/>
    <lineage>
        <taxon>Eukaryota</taxon>
        <taxon>Fungi</taxon>
        <taxon>Dikarya</taxon>
        <taxon>Ascomycota</taxon>
        <taxon>Saccharomycotina</taxon>
        <taxon>Pichiomycetes</taxon>
        <taxon>Debaryomycetaceae</taxon>
        <taxon>Kurtzmaniella</taxon>
    </lineage>
</organism>
<dbReference type="EMBL" id="OZ004259">
    <property type="protein sequence ID" value="CAK7917855.1"/>
    <property type="molecule type" value="Genomic_DNA"/>
</dbReference>
<name>A0ABP0EJX1_9ASCO</name>
<evidence type="ECO:0000256" key="1">
    <source>
        <dbReference type="SAM" id="MobiDB-lite"/>
    </source>
</evidence>
<reference evidence="2 3" key="1">
    <citation type="submission" date="2024-01" db="EMBL/GenBank/DDBJ databases">
        <authorList>
            <consortium name="Genoscope - CEA"/>
            <person name="William W."/>
        </authorList>
    </citation>
    <scope>NUCLEOTIDE SEQUENCE [LARGE SCALE GENOMIC DNA]</scope>
    <source>
        <strain evidence="2 3">29B2s-10</strain>
    </source>
</reference>
<accession>A0ABP0EJX1</accession>
<feature type="region of interest" description="Disordered" evidence="1">
    <location>
        <begin position="98"/>
        <end position="135"/>
    </location>
</feature>
<keyword evidence="3" id="KW-1185">Reference proteome</keyword>
<evidence type="ECO:0000313" key="3">
    <source>
        <dbReference type="Proteomes" id="UP001497600"/>
    </source>
</evidence>
<evidence type="ECO:0000313" key="2">
    <source>
        <dbReference type="EMBL" id="CAK7917855.1"/>
    </source>
</evidence>
<dbReference type="Proteomes" id="UP001497600">
    <property type="component" value="Chromosome G"/>
</dbReference>
<feature type="compositionally biased region" description="Low complexity" evidence="1">
    <location>
        <begin position="104"/>
        <end position="115"/>
    </location>
</feature>
<proteinExistence type="predicted"/>
<protein>
    <submittedName>
        <fullName evidence="2">Uncharacterized protein</fullName>
    </submittedName>
</protein>
<sequence length="135" mass="14906">MHVSVAGTPEVKICEEEKKKKKFPLILAVSKNFLYSSRLARWRVKKKLICRLGSTFHFFAGCGSPARARSYPHAHSATFQPPTGYSISLDSWARAVGHAHEEGSTASSSSSSKRSQAPRQWLPPSRGQRSGSHIL</sequence>